<evidence type="ECO:0000313" key="3">
    <source>
        <dbReference type="EMBL" id="GAA4947815.1"/>
    </source>
</evidence>
<comment type="caution">
    <text evidence="3">The sequence shown here is derived from an EMBL/GenBank/DDBJ whole genome shotgun (WGS) entry which is preliminary data.</text>
</comment>
<feature type="chain" id="PRO_5043909899" description="PepSY domain-containing protein" evidence="2">
    <location>
        <begin position="19"/>
        <end position="152"/>
    </location>
</feature>
<sequence length="152" mass="16754">MLQFRCLLIWLLAHPVLADDTAGGDNQSDTTKPELATDAQEDTTLKRGPTGKLDPTERLITPVTGWIENQAHKSRLLNPDNSLKTPAERQQNNSNLRQAIVAAQELYPGTVLSAERVIVDKNNIYKIKILSPSGTIREIEIEGTSLALGKEK</sequence>
<dbReference type="Proteomes" id="UP001409585">
    <property type="component" value="Unassembled WGS sequence"/>
</dbReference>
<name>A0AAV3U548_9ALTE</name>
<reference evidence="4" key="1">
    <citation type="journal article" date="2019" name="Int. J. Syst. Evol. Microbiol.">
        <title>The Global Catalogue of Microorganisms (GCM) 10K type strain sequencing project: providing services to taxonomists for standard genome sequencing and annotation.</title>
        <authorList>
            <consortium name="The Broad Institute Genomics Platform"/>
            <consortium name="The Broad Institute Genome Sequencing Center for Infectious Disease"/>
            <person name="Wu L."/>
            <person name="Ma J."/>
        </authorList>
    </citation>
    <scope>NUCLEOTIDE SEQUENCE [LARGE SCALE GENOMIC DNA]</scope>
    <source>
        <strain evidence="4">JCM 19134</strain>
    </source>
</reference>
<evidence type="ECO:0000256" key="2">
    <source>
        <dbReference type="SAM" id="SignalP"/>
    </source>
</evidence>
<dbReference type="EMBL" id="BAABLX010000027">
    <property type="protein sequence ID" value="GAA4947815.1"/>
    <property type="molecule type" value="Genomic_DNA"/>
</dbReference>
<gene>
    <name evidence="3" type="ORF">GCM10025791_29530</name>
</gene>
<feature type="region of interest" description="Disordered" evidence="1">
    <location>
        <begin position="20"/>
        <end position="54"/>
    </location>
</feature>
<keyword evidence="4" id="KW-1185">Reference proteome</keyword>
<keyword evidence="2" id="KW-0732">Signal</keyword>
<evidence type="ECO:0000256" key="1">
    <source>
        <dbReference type="SAM" id="MobiDB-lite"/>
    </source>
</evidence>
<evidence type="ECO:0000313" key="4">
    <source>
        <dbReference type="Proteomes" id="UP001409585"/>
    </source>
</evidence>
<dbReference type="RefSeq" id="WP_345423803.1">
    <property type="nucleotide sequence ID" value="NZ_AP031496.1"/>
</dbReference>
<evidence type="ECO:0008006" key="5">
    <source>
        <dbReference type="Google" id="ProtNLM"/>
    </source>
</evidence>
<accession>A0AAV3U548</accession>
<protein>
    <recommendedName>
        <fullName evidence="5">PepSY domain-containing protein</fullName>
    </recommendedName>
</protein>
<dbReference type="AlphaFoldDB" id="A0AAV3U548"/>
<proteinExistence type="predicted"/>
<organism evidence="3 4">
    <name type="scientific">Halioxenophilus aromaticivorans</name>
    <dbReference type="NCBI Taxonomy" id="1306992"/>
    <lineage>
        <taxon>Bacteria</taxon>
        <taxon>Pseudomonadati</taxon>
        <taxon>Pseudomonadota</taxon>
        <taxon>Gammaproteobacteria</taxon>
        <taxon>Alteromonadales</taxon>
        <taxon>Alteromonadaceae</taxon>
        <taxon>Halioxenophilus</taxon>
    </lineage>
</organism>
<feature type="signal peptide" evidence="2">
    <location>
        <begin position="1"/>
        <end position="18"/>
    </location>
</feature>